<dbReference type="PANTHER" id="PTHR43685">
    <property type="entry name" value="GLYCOSYLTRANSFERASE"/>
    <property type="match status" value="1"/>
</dbReference>
<evidence type="ECO:0000259" key="1">
    <source>
        <dbReference type="Pfam" id="PF00535"/>
    </source>
</evidence>
<dbReference type="Gene3D" id="3.90.550.10">
    <property type="entry name" value="Spore Coat Polysaccharide Biosynthesis Protein SpsA, Chain A"/>
    <property type="match status" value="1"/>
</dbReference>
<comment type="caution">
    <text evidence="2">The sequence shown here is derived from an EMBL/GenBank/DDBJ whole genome shotgun (WGS) entry which is preliminary data.</text>
</comment>
<organism evidence="2 3">
    <name type="scientific">Sphingobacterium bovistauri</name>
    <dbReference type="NCBI Taxonomy" id="2781959"/>
    <lineage>
        <taxon>Bacteria</taxon>
        <taxon>Pseudomonadati</taxon>
        <taxon>Bacteroidota</taxon>
        <taxon>Sphingobacteriia</taxon>
        <taxon>Sphingobacteriales</taxon>
        <taxon>Sphingobacteriaceae</taxon>
        <taxon>Sphingobacterium</taxon>
    </lineage>
</organism>
<evidence type="ECO:0000313" key="2">
    <source>
        <dbReference type="EMBL" id="MCA5006518.1"/>
    </source>
</evidence>
<dbReference type="EMBL" id="JADEYP010000036">
    <property type="protein sequence ID" value="MCA5006518.1"/>
    <property type="molecule type" value="Genomic_DNA"/>
</dbReference>
<dbReference type="InterPro" id="IPR050834">
    <property type="entry name" value="Glycosyltransf_2"/>
</dbReference>
<evidence type="ECO:0000313" key="3">
    <source>
        <dbReference type="Proteomes" id="UP001165302"/>
    </source>
</evidence>
<gene>
    <name evidence="2" type="ORF">IPZ78_15320</name>
</gene>
<name>A0ABS7Z8J2_9SPHI</name>
<keyword evidence="3" id="KW-1185">Reference proteome</keyword>
<dbReference type="CDD" id="cd00761">
    <property type="entry name" value="Glyco_tranf_GTA_type"/>
    <property type="match status" value="1"/>
</dbReference>
<feature type="domain" description="Glycosyltransferase 2-like" evidence="1">
    <location>
        <begin position="6"/>
        <end position="128"/>
    </location>
</feature>
<dbReference type="InterPro" id="IPR029044">
    <property type="entry name" value="Nucleotide-diphossugar_trans"/>
</dbReference>
<dbReference type="PANTHER" id="PTHR43685:SF2">
    <property type="entry name" value="GLYCOSYLTRANSFERASE 2-LIKE DOMAIN-CONTAINING PROTEIN"/>
    <property type="match status" value="1"/>
</dbReference>
<dbReference type="Proteomes" id="UP001165302">
    <property type="component" value="Unassembled WGS sequence"/>
</dbReference>
<protein>
    <submittedName>
        <fullName evidence="2">Glycosyltransferase family 2 protein</fullName>
    </submittedName>
</protein>
<reference evidence="2" key="1">
    <citation type="submission" date="2020-10" db="EMBL/GenBank/DDBJ databases">
        <authorList>
            <person name="Lu T."/>
            <person name="Wang Q."/>
            <person name="Han X."/>
        </authorList>
    </citation>
    <scope>NUCLEOTIDE SEQUENCE</scope>
    <source>
        <strain evidence="2">WQ 366</strain>
    </source>
</reference>
<sequence length="255" mass="29621">MNSLVTVVIPFYNSEEYLAQTIDWVLESDYPLIEIILVDDGSKDKSLEIANSYLTKHNNIRVLEQKNQGVAVARNYAIQEASGKYIMPVDSDDMICYNYISEAVKILDERPEVKVVTSKGVFFGDKTGPRDLPDFNINLLARQNILHISALYRKSDWQLAGGYCPEFKGREDWDFWISMLKNGGEVYKLPIVGYQYRIRANSKRVRTRNLKPEINLLLNKRHKEFYNKVLNGPLRIQRTWSKPYNTLLKFLGFLK</sequence>
<dbReference type="SUPFAM" id="SSF53448">
    <property type="entry name" value="Nucleotide-diphospho-sugar transferases"/>
    <property type="match status" value="1"/>
</dbReference>
<dbReference type="Pfam" id="PF00535">
    <property type="entry name" value="Glycos_transf_2"/>
    <property type="match status" value="1"/>
</dbReference>
<dbReference type="RefSeq" id="WP_225554876.1">
    <property type="nucleotide sequence ID" value="NZ_JADEYP010000036.1"/>
</dbReference>
<proteinExistence type="predicted"/>
<accession>A0ABS7Z8J2</accession>
<dbReference type="InterPro" id="IPR001173">
    <property type="entry name" value="Glyco_trans_2-like"/>
</dbReference>